<dbReference type="EMBL" id="JAFBFC010000001">
    <property type="protein sequence ID" value="MBM7701316.1"/>
    <property type="molecule type" value="Genomic_DNA"/>
</dbReference>
<dbReference type="RefSeq" id="WP_205182553.1">
    <property type="nucleotide sequence ID" value="NZ_JAFBFC010000001.1"/>
</dbReference>
<organism evidence="3 4">
    <name type="scientific">Priestia iocasae</name>
    <dbReference type="NCBI Taxonomy" id="2291674"/>
    <lineage>
        <taxon>Bacteria</taxon>
        <taxon>Bacillati</taxon>
        <taxon>Bacillota</taxon>
        <taxon>Bacilli</taxon>
        <taxon>Bacillales</taxon>
        <taxon>Bacillaceae</taxon>
        <taxon>Priestia</taxon>
    </lineage>
</organism>
<reference evidence="3 4" key="1">
    <citation type="submission" date="2021-01" db="EMBL/GenBank/DDBJ databases">
        <title>Genomic Encyclopedia of Type Strains, Phase IV (KMG-IV): sequencing the most valuable type-strain genomes for metagenomic binning, comparative biology and taxonomic classification.</title>
        <authorList>
            <person name="Goeker M."/>
        </authorList>
    </citation>
    <scope>NUCLEOTIDE SEQUENCE [LARGE SCALE GENOMIC DNA]</scope>
    <source>
        <strain evidence="3 4">DSM 104297</strain>
    </source>
</reference>
<feature type="region of interest" description="Disordered" evidence="1">
    <location>
        <begin position="344"/>
        <end position="364"/>
    </location>
</feature>
<sequence>MSKKTTITLASTFVATSVFLSGCGLFGGEKVSEEIDPPKDVTYVEDEQALENDPGLSDGKGNEKEEGDQKEEATQTIKRDIYLIDKNGYVVPQSFELPKQEGVAKQVLEHLVQGGPVTNMLPDGFSAPLPADTEVGVNMEKDGTIVADFSKEFKNYKAEDELKILQAITWTLTQFDGVEKVKIRINGHDQKVMPVNNTPIGDGVSRANGINFDSSGVIDITQTKAATLYYVAQNGDDTYYVPVTKRIEAKGQNAYVTIINELIKGPSATSGLVSDFNSDVALLDEPKYEDGNVTLNFNENILGNLEGNKVSQHVVNSLVLSLTEQAGVESVAITVDGKAKLTDHNGKELSAPVTRPKNVNTGSF</sequence>
<keyword evidence="4" id="KW-1185">Reference proteome</keyword>
<feature type="domain" description="GerMN" evidence="2">
    <location>
        <begin position="104"/>
        <end position="194"/>
    </location>
</feature>
<dbReference type="Pfam" id="PF10646">
    <property type="entry name" value="Germane"/>
    <property type="match status" value="2"/>
</dbReference>
<evidence type="ECO:0000259" key="2">
    <source>
        <dbReference type="SMART" id="SM00909"/>
    </source>
</evidence>
<feature type="domain" description="GerMN" evidence="2">
    <location>
        <begin position="255"/>
        <end position="344"/>
    </location>
</feature>
<protein>
    <submittedName>
        <fullName evidence="3">Germination protein M</fullName>
    </submittedName>
</protein>
<name>A0ABS2QPF0_9BACI</name>
<accession>A0ABS2QPF0</accession>
<evidence type="ECO:0000313" key="4">
    <source>
        <dbReference type="Proteomes" id="UP000809829"/>
    </source>
</evidence>
<gene>
    <name evidence="3" type="ORF">JOC83_000142</name>
</gene>
<dbReference type="SMART" id="SM00909">
    <property type="entry name" value="Germane"/>
    <property type="match status" value="2"/>
</dbReference>
<comment type="caution">
    <text evidence="3">The sequence shown here is derived from an EMBL/GenBank/DDBJ whole genome shotgun (WGS) entry which is preliminary data.</text>
</comment>
<proteinExistence type="predicted"/>
<dbReference type="InterPro" id="IPR019606">
    <property type="entry name" value="GerMN"/>
</dbReference>
<dbReference type="PROSITE" id="PS51257">
    <property type="entry name" value="PROKAR_LIPOPROTEIN"/>
    <property type="match status" value="1"/>
</dbReference>
<feature type="region of interest" description="Disordered" evidence="1">
    <location>
        <begin position="31"/>
        <end position="74"/>
    </location>
</feature>
<evidence type="ECO:0000313" key="3">
    <source>
        <dbReference type="EMBL" id="MBM7701316.1"/>
    </source>
</evidence>
<evidence type="ECO:0000256" key="1">
    <source>
        <dbReference type="SAM" id="MobiDB-lite"/>
    </source>
</evidence>
<dbReference type="Proteomes" id="UP000809829">
    <property type="component" value="Unassembled WGS sequence"/>
</dbReference>